<gene>
    <name evidence="3" type="ORF">PIB30_087481</name>
</gene>
<evidence type="ECO:0000313" key="4">
    <source>
        <dbReference type="Proteomes" id="UP001341840"/>
    </source>
</evidence>
<feature type="non-terminal residue" evidence="3">
    <location>
        <position position="1"/>
    </location>
</feature>
<keyword evidence="2" id="KW-0472">Membrane</keyword>
<name>A0ABU6ZSQ8_9FABA</name>
<evidence type="ECO:0000256" key="2">
    <source>
        <dbReference type="SAM" id="Phobius"/>
    </source>
</evidence>
<keyword evidence="2" id="KW-0812">Transmembrane</keyword>
<organism evidence="3 4">
    <name type="scientific">Stylosanthes scabra</name>
    <dbReference type="NCBI Taxonomy" id="79078"/>
    <lineage>
        <taxon>Eukaryota</taxon>
        <taxon>Viridiplantae</taxon>
        <taxon>Streptophyta</taxon>
        <taxon>Embryophyta</taxon>
        <taxon>Tracheophyta</taxon>
        <taxon>Spermatophyta</taxon>
        <taxon>Magnoliopsida</taxon>
        <taxon>eudicotyledons</taxon>
        <taxon>Gunneridae</taxon>
        <taxon>Pentapetalae</taxon>
        <taxon>rosids</taxon>
        <taxon>fabids</taxon>
        <taxon>Fabales</taxon>
        <taxon>Fabaceae</taxon>
        <taxon>Papilionoideae</taxon>
        <taxon>50 kb inversion clade</taxon>
        <taxon>dalbergioids sensu lato</taxon>
        <taxon>Dalbergieae</taxon>
        <taxon>Pterocarpus clade</taxon>
        <taxon>Stylosanthes</taxon>
    </lineage>
</organism>
<sequence>CSENRTGPAGSTEKSGIGSLSGPVHMRKSIGIRPVKNLSKSVKNLNQSNRTETVVYRHWRREVSSTKVSLQTMITCSAVVTLILIAMPNLVFLTATLPFVSNIQIPLFHPIAHPSPHGLWKMREEDDRANMT</sequence>
<evidence type="ECO:0000256" key="1">
    <source>
        <dbReference type="SAM" id="MobiDB-lite"/>
    </source>
</evidence>
<reference evidence="3 4" key="1">
    <citation type="journal article" date="2023" name="Plants (Basel)">
        <title>Bridging the Gap: Combining Genomics and Transcriptomics Approaches to Understand Stylosanthes scabra, an Orphan Legume from the Brazilian Caatinga.</title>
        <authorList>
            <person name="Ferreira-Neto J.R.C."/>
            <person name="da Silva M.D."/>
            <person name="Binneck E."/>
            <person name="de Melo N.F."/>
            <person name="da Silva R.H."/>
            <person name="de Melo A.L.T.M."/>
            <person name="Pandolfi V."/>
            <person name="Bustamante F.O."/>
            <person name="Brasileiro-Vidal A.C."/>
            <person name="Benko-Iseppon A.M."/>
        </authorList>
    </citation>
    <scope>NUCLEOTIDE SEQUENCE [LARGE SCALE GENOMIC DNA]</scope>
    <source>
        <tissue evidence="3">Leaves</tissue>
    </source>
</reference>
<evidence type="ECO:0000313" key="3">
    <source>
        <dbReference type="EMBL" id="MED6224786.1"/>
    </source>
</evidence>
<feature type="region of interest" description="Disordered" evidence="1">
    <location>
        <begin position="1"/>
        <end position="24"/>
    </location>
</feature>
<accession>A0ABU6ZSQ8</accession>
<comment type="caution">
    <text evidence="3">The sequence shown here is derived from an EMBL/GenBank/DDBJ whole genome shotgun (WGS) entry which is preliminary data.</text>
</comment>
<feature type="transmembrane region" description="Helical" evidence="2">
    <location>
        <begin position="68"/>
        <end position="92"/>
    </location>
</feature>
<dbReference type="EMBL" id="JASCZI010273404">
    <property type="protein sequence ID" value="MED6224786.1"/>
    <property type="molecule type" value="Genomic_DNA"/>
</dbReference>
<keyword evidence="4" id="KW-1185">Reference proteome</keyword>
<keyword evidence="2" id="KW-1133">Transmembrane helix</keyword>
<proteinExistence type="predicted"/>
<dbReference type="Proteomes" id="UP001341840">
    <property type="component" value="Unassembled WGS sequence"/>
</dbReference>
<protein>
    <submittedName>
        <fullName evidence="3">Uncharacterized protein</fullName>
    </submittedName>
</protein>